<keyword evidence="6" id="KW-0442">Lipid degradation</keyword>
<dbReference type="Gene3D" id="3.40.50.1110">
    <property type="entry name" value="SGNH hydrolase"/>
    <property type="match status" value="1"/>
</dbReference>
<evidence type="ECO:0000256" key="4">
    <source>
        <dbReference type="ARBA" id="ARBA00022729"/>
    </source>
</evidence>
<accession>A0A9Q1JTQ4</accession>
<proteinExistence type="inferred from homology"/>
<evidence type="ECO:0000256" key="7">
    <source>
        <dbReference type="ARBA" id="ARBA00023098"/>
    </source>
</evidence>
<comment type="similarity">
    <text evidence="2">Belongs to the 'GDSL' lipolytic enzyme family.</text>
</comment>
<dbReference type="AlphaFoldDB" id="A0A9Q1JTQ4"/>
<evidence type="ECO:0000256" key="6">
    <source>
        <dbReference type="ARBA" id="ARBA00022963"/>
    </source>
</evidence>
<dbReference type="GO" id="GO:0016788">
    <property type="term" value="F:hydrolase activity, acting on ester bonds"/>
    <property type="evidence" value="ECO:0007669"/>
    <property type="project" value="InterPro"/>
</dbReference>
<comment type="subcellular location">
    <subcellularLocation>
        <location evidence="1">Secreted</location>
    </subcellularLocation>
</comment>
<dbReference type="GO" id="GO:0016042">
    <property type="term" value="P:lipid catabolic process"/>
    <property type="evidence" value="ECO:0007669"/>
    <property type="project" value="UniProtKB-KW"/>
</dbReference>
<feature type="chain" id="PRO_5040414988" description="GDSL esterase/lipase" evidence="8">
    <location>
        <begin position="24"/>
        <end position="257"/>
    </location>
</feature>
<keyword evidence="4 8" id="KW-0732">Signal</keyword>
<dbReference type="OrthoDB" id="1600564at2759"/>
<evidence type="ECO:0000256" key="5">
    <source>
        <dbReference type="ARBA" id="ARBA00022801"/>
    </source>
</evidence>
<evidence type="ECO:0000313" key="9">
    <source>
        <dbReference type="EMBL" id="KAJ8430824.1"/>
    </source>
</evidence>
<dbReference type="Proteomes" id="UP001153076">
    <property type="component" value="Unassembled WGS sequence"/>
</dbReference>
<gene>
    <name evidence="9" type="ORF">Cgig2_034151</name>
</gene>
<evidence type="ECO:0000313" key="10">
    <source>
        <dbReference type="Proteomes" id="UP001153076"/>
    </source>
</evidence>
<keyword evidence="7" id="KW-0443">Lipid metabolism</keyword>
<dbReference type="GO" id="GO:0005576">
    <property type="term" value="C:extracellular region"/>
    <property type="evidence" value="ECO:0007669"/>
    <property type="project" value="UniProtKB-SubCell"/>
</dbReference>
<evidence type="ECO:0000256" key="2">
    <source>
        <dbReference type="ARBA" id="ARBA00008668"/>
    </source>
</evidence>
<dbReference type="InterPro" id="IPR051238">
    <property type="entry name" value="GDSL_esterase/lipase"/>
</dbReference>
<dbReference type="InterPro" id="IPR001087">
    <property type="entry name" value="GDSL"/>
</dbReference>
<evidence type="ECO:0000256" key="1">
    <source>
        <dbReference type="ARBA" id="ARBA00004613"/>
    </source>
</evidence>
<keyword evidence="10" id="KW-1185">Reference proteome</keyword>
<evidence type="ECO:0008006" key="11">
    <source>
        <dbReference type="Google" id="ProtNLM"/>
    </source>
</evidence>
<dbReference type="Pfam" id="PF00657">
    <property type="entry name" value="Lipase_GDSL"/>
    <property type="match status" value="1"/>
</dbReference>
<keyword evidence="3" id="KW-0964">Secreted</keyword>
<dbReference type="EMBL" id="JAKOGI010000751">
    <property type="protein sequence ID" value="KAJ8430824.1"/>
    <property type="molecule type" value="Genomic_DNA"/>
</dbReference>
<reference evidence="9" key="1">
    <citation type="submission" date="2022-04" db="EMBL/GenBank/DDBJ databases">
        <title>Carnegiea gigantea Genome sequencing and assembly v2.</title>
        <authorList>
            <person name="Copetti D."/>
            <person name="Sanderson M.J."/>
            <person name="Burquez A."/>
            <person name="Wojciechowski M.F."/>
        </authorList>
    </citation>
    <scope>NUCLEOTIDE SEQUENCE</scope>
    <source>
        <strain evidence="9">SGP5-SGP5p</strain>
        <tissue evidence="9">Aerial part</tissue>
    </source>
</reference>
<dbReference type="PANTHER" id="PTHR45650:SF79">
    <property type="entry name" value="GDSL ESTERASE_LIPASE 7"/>
    <property type="match status" value="1"/>
</dbReference>
<protein>
    <recommendedName>
        <fullName evidence="11">GDSL esterase/lipase</fullName>
    </recommendedName>
</protein>
<comment type="caution">
    <text evidence="9">The sequence shown here is derived from an EMBL/GenBank/DDBJ whole genome shotgun (WGS) entry which is preliminary data.</text>
</comment>
<dbReference type="InterPro" id="IPR036514">
    <property type="entry name" value="SGNH_hydro_sf"/>
</dbReference>
<keyword evidence="5" id="KW-0378">Hydrolase</keyword>
<evidence type="ECO:0000256" key="3">
    <source>
        <dbReference type="ARBA" id="ARBA00022525"/>
    </source>
</evidence>
<sequence length="257" mass="28728">MVKLRAIVTAIFLCIFLPELSLVANPQDDASDDVPLTPALFIFGDSLIDNGNNNYMITVARANYFPYGIDLGRPTGRFCNGLTVVDYGGLPLIPPYLSLTSTGRNILRGVNYASAAAGILDETGRHYIKLGLHYDSVCLTMIKYSFVKYQVLTFFLHLKGQRTTFNEQISQLEITVTQELPQFFQRQDELAHYLSKSVFLVNIGGNDYLNNYLLPSRYVSSRIYNGEAFADLLSNQLSAQLTVMLIDKPLPSIGLYK</sequence>
<feature type="signal peptide" evidence="8">
    <location>
        <begin position="1"/>
        <end position="23"/>
    </location>
</feature>
<name>A0A9Q1JTQ4_9CARY</name>
<organism evidence="9 10">
    <name type="scientific">Carnegiea gigantea</name>
    <dbReference type="NCBI Taxonomy" id="171969"/>
    <lineage>
        <taxon>Eukaryota</taxon>
        <taxon>Viridiplantae</taxon>
        <taxon>Streptophyta</taxon>
        <taxon>Embryophyta</taxon>
        <taxon>Tracheophyta</taxon>
        <taxon>Spermatophyta</taxon>
        <taxon>Magnoliopsida</taxon>
        <taxon>eudicotyledons</taxon>
        <taxon>Gunneridae</taxon>
        <taxon>Pentapetalae</taxon>
        <taxon>Caryophyllales</taxon>
        <taxon>Cactineae</taxon>
        <taxon>Cactaceae</taxon>
        <taxon>Cactoideae</taxon>
        <taxon>Echinocereeae</taxon>
        <taxon>Carnegiea</taxon>
    </lineage>
</organism>
<dbReference type="PANTHER" id="PTHR45650">
    <property type="entry name" value="GDSL-LIKE LIPASE/ACYLHYDROLASE-RELATED"/>
    <property type="match status" value="1"/>
</dbReference>
<evidence type="ECO:0000256" key="8">
    <source>
        <dbReference type="SAM" id="SignalP"/>
    </source>
</evidence>